<proteinExistence type="predicted"/>
<dbReference type="InterPro" id="IPR036388">
    <property type="entry name" value="WH-like_DNA-bd_sf"/>
</dbReference>
<dbReference type="RefSeq" id="WP_141267734.1">
    <property type="nucleotide sequence ID" value="NZ_AP031445.1"/>
</dbReference>
<feature type="compositionally biased region" description="Acidic residues" evidence="1">
    <location>
        <begin position="136"/>
        <end position="150"/>
    </location>
</feature>
<reference evidence="2 3" key="1">
    <citation type="submission" date="2019-06" db="EMBL/GenBank/DDBJ databases">
        <title>Draft genome sequence of [Clostridium] clostridioforme NBRC 113352.</title>
        <authorList>
            <person name="Miura T."/>
            <person name="Furukawa M."/>
            <person name="Shimamura M."/>
            <person name="Ohyama Y."/>
            <person name="Yamazoe A."/>
            <person name="Kawasaki H."/>
        </authorList>
    </citation>
    <scope>NUCLEOTIDE SEQUENCE [LARGE SCALE GENOMIC DNA]</scope>
    <source>
        <strain evidence="2 3">NBRC 113352</strain>
    </source>
</reference>
<dbReference type="Gene3D" id="1.10.10.10">
    <property type="entry name" value="Winged helix-like DNA-binding domain superfamily/Winged helix DNA-binding domain"/>
    <property type="match status" value="1"/>
</dbReference>
<evidence type="ECO:0008006" key="4">
    <source>
        <dbReference type="Google" id="ProtNLM"/>
    </source>
</evidence>
<gene>
    <name evidence="2" type="ORF">Ccl03g_42040</name>
</gene>
<dbReference type="Proteomes" id="UP000315200">
    <property type="component" value="Unassembled WGS sequence"/>
</dbReference>
<organism evidence="2 3">
    <name type="scientific">Enterocloster clostridioformis</name>
    <dbReference type="NCBI Taxonomy" id="1531"/>
    <lineage>
        <taxon>Bacteria</taxon>
        <taxon>Bacillati</taxon>
        <taxon>Bacillota</taxon>
        <taxon>Clostridia</taxon>
        <taxon>Lachnospirales</taxon>
        <taxon>Lachnospiraceae</taxon>
        <taxon>Enterocloster</taxon>
    </lineage>
</organism>
<accession>A0A829WFT9</accession>
<dbReference type="AlphaFoldDB" id="A0A829WFT9"/>
<evidence type="ECO:0000313" key="2">
    <source>
        <dbReference type="EMBL" id="GEA38491.1"/>
    </source>
</evidence>
<evidence type="ECO:0000256" key="1">
    <source>
        <dbReference type="SAM" id="MobiDB-lite"/>
    </source>
</evidence>
<dbReference type="InterPro" id="IPR036390">
    <property type="entry name" value="WH_DNA-bd_sf"/>
</dbReference>
<feature type="region of interest" description="Disordered" evidence="1">
    <location>
        <begin position="136"/>
        <end position="158"/>
    </location>
</feature>
<protein>
    <recommendedName>
        <fullName evidence="4">Helix-turn-helix domain-containing protein</fullName>
    </recommendedName>
</protein>
<dbReference type="GeneID" id="97209306"/>
<comment type="caution">
    <text evidence="2">The sequence shown here is derived from an EMBL/GenBank/DDBJ whole genome shotgun (WGS) entry which is preliminary data.</text>
</comment>
<dbReference type="EMBL" id="BJLB01000001">
    <property type="protein sequence ID" value="GEA38491.1"/>
    <property type="molecule type" value="Genomic_DNA"/>
</dbReference>
<name>A0A829WFT9_9FIRM</name>
<dbReference type="Pfam" id="PF13730">
    <property type="entry name" value="HTH_36"/>
    <property type="match status" value="1"/>
</dbReference>
<sequence>MITKQAKLKQKAYQSSLKSRALSVLIYLIDRSNKDLTCFPAIPTMAEQLHVSISTVKRALHELVDAGFIKKEPRFREKNRGQTSNLYILVQPEDVPEPIPASDMENDVTDAQKAAGQPCEVRHITFADIAAQEAETEGITEETVDTEPQDSQDYLPISDNNPPIRLLVEQCDRYMLWMQFIGKSTGQKVPCVSLFVCWTGAGFSLHPP</sequence>
<evidence type="ECO:0000313" key="3">
    <source>
        <dbReference type="Proteomes" id="UP000315200"/>
    </source>
</evidence>
<dbReference type="SUPFAM" id="SSF46785">
    <property type="entry name" value="Winged helix' DNA-binding domain"/>
    <property type="match status" value="1"/>
</dbReference>